<keyword evidence="9 10" id="KW-0807">Transducer</keyword>
<dbReference type="GO" id="GO:0005549">
    <property type="term" value="F:odorant binding"/>
    <property type="evidence" value="ECO:0007669"/>
    <property type="project" value="InterPro"/>
</dbReference>
<feature type="transmembrane region" description="Helical" evidence="10">
    <location>
        <begin position="161"/>
        <end position="187"/>
    </location>
</feature>
<comment type="caution">
    <text evidence="10">Lacks conserved residue(s) required for the propagation of feature annotation.</text>
</comment>
<feature type="transmembrane region" description="Helical" evidence="10">
    <location>
        <begin position="121"/>
        <end position="141"/>
    </location>
</feature>
<keyword evidence="8 10" id="KW-0675">Receptor</keyword>
<dbReference type="AlphaFoldDB" id="A0A4E0RM27"/>
<dbReference type="GO" id="GO:0005886">
    <property type="term" value="C:plasma membrane"/>
    <property type="evidence" value="ECO:0007669"/>
    <property type="project" value="UniProtKB-SubCell"/>
</dbReference>
<sequence>MDFHKETFLILTYMGLWKPKNLSKWKSIFYNLYSAVVVTMMTTYGLSRLVNMIVSTKNMAQFIFLGVLESGLKGCTLFFYASKIINIFEMVSRPPFQCQTSEESLVHQQFSREVRRVSRYCFMYIMIAAPYYGIDAFFTALPKRKLPLECWLPYDYSSLYAWGFSSVCLLLGMLWGITFNVVCNCLFFEMMMQVVLHVKILKIRLRAMINTQPNANRTNNHCRGNQLLLERQSLHHCVQYHIAIIRLGKDIKAILSTIILIKYSLTSIMLCTTVYLMAKTPVFSTNFVSFSVYFGFIFYQIYILCYAGHRIRMEFDSIGEVLYTSNWIALSETSKQSMKFMMINAEKPFVFTCGGILKLDIEALKNTLQLAYSIYNIL</sequence>
<evidence type="ECO:0000313" key="11">
    <source>
        <dbReference type="EMBL" id="THK33189.1"/>
    </source>
</evidence>
<dbReference type="InterPro" id="IPR004117">
    <property type="entry name" value="7tm6_olfct_rcpt"/>
</dbReference>
<reference evidence="11" key="1">
    <citation type="submission" date="2019-02" db="EMBL/GenBank/DDBJ databases">
        <title>Genome of the parasitoid wasp Diachasma alloeum, an emerging model for ecological speciation and transitions to asexual reproduction.</title>
        <authorList>
            <person name="Robertson H.M."/>
            <person name="Walden K.K."/>
            <person name="Tvedte E.S."/>
            <person name="Hood G.R."/>
            <person name="Feder J.L."/>
            <person name="Forbes A.A."/>
            <person name="Logsdon J.M."/>
            <person name="Mcelroy K.E."/>
        </authorList>
    </citation>
    <scope>NUCLEOTIDE SEQUENCE [LARGE SCALE GENOMIC DNA]</scope>
    <source>
        <strain evidence="11">Michigan</strain>
    </source>
</reference>
<evidence type="ECO:0000256" key="6">
    <source>
        <dbReference type="ARBA" id="ARBA00022989"/>
    </source>
</evidence>
<comment type="similarity">
    <text evidence="10">Belongs to the insect chemoreceptor superfamily. Heteromeric odorant receptor channel (TC 1.A.69) family.</text>
</comment>
<protein>
    <recommendedName>
        <fullName evidence="10">Odorant receptor</fullName>
    </recommendedName>
</protein>
<keyword evidence="3 10" id="KW-0716">Sensory transduction</keyword>
<evidence type="ECO:0000256" key="2">
    <source>
        <dbReference type="ARBA" id="ARBA00022475"/>
    </source>
</evidence>
<keyword evidence="2" id="KW-1003">Cell membrane</keyword>
<comment type="subcellular location">
    <subcellularLocation>
        <location evidence="1 10">Cell membrane</location>
        <topology evidence="1 10">Multi-pass membrane protein</topology>
    </subcellularLocation>
</comment>
<gene>
    <name evidence="11" type="primary">Or101</name>
    <name evidence="11" type="ORF">DALL_DALL000394</name>
</gene>
<dbReference type="EMBL" id="ML159043">
    <property type="protein sequence ID" value="THK33189.1"/>
    <property type="molecule type" value="Genomic_DNA"/>
</dbReference>
<dbReference type="PANTHER" id="PTHR21137">
    <property type="entry name" value="ODORANT RECEPTOR"/>
    <property type="match status" value="1"/>
</dbReference>
<accession>A0A4E0RM27</accession>
<keyword evidence="7 10" id="KW-0472">Membrane</keyword>
<dbReference type="GO" id="GO:0007165">
    <property type="term" value="P:signal transduction"/>
    <property type="evidence" value="ECO:0007669"/>
    <property type="project" value="UniProtKB-KW"/>
</dbReference>
<evidence type="ECO:0000256" key="4">
    <source>
        <dbReference type="ARBA" id="ARBA00022692"/>
    </source>
</evidence>
<dbReference type="GeneID" id="107044290"/>
<dbReference type="GO" id="GO:0004984">
    <property type="term" value="F:olfactory receptor activity"/>
    <property type="evidence" value="ECO:0007669"/>
    <property type="project" value="InterPro"/>
</dbReference>
<keyword evidence="12" id="KW-1185">Reference proteome</keyword>
<dbReference type="CTD" id="23687470"/>
<name>A0A4E0RM27_9HYME</name>
<feature type="transmembrane region" description="Helical" evidence="10">
    <location>
        <begin position="28"/>
        <end position="47"/>
    </location>
</feature>
<dbReference type="PANTHER" id="PTHR21137:SF35">
    <property type="entry name" value="ODORANT RECEPTOR 19A-RELATED"/>
    <property type="match status" value="1"/>
</dbReference>
<evidence type="ECO:0000256" key="9">
    <source>
        <dbReference type="ARBA" id="ARBA00023224"/>
    </source>
</evidence>
<evidence type="ECO:0000256" key="3">
    <source>
        <dbReference type="ARBA" id="ARBA00022606"/>
    </source>
</evidence>
<organism evidence="11 12">
    <name type="scientific">Diachasma alloeum</name>
    <dbReference type="NCBI Taxonomy" id="454923"/>
    <lineage>
        <taxon>Eukaryota</taxon>
        <taxon>Metazoa</taxon>
        <taxon>Ecdysozoa</taxon>
        <taxon>Arthropoda</taxon>
        <taxon>Hexapoda</taxon>
        <taxon>Insecta</taxon>
        <taxon>Pterygota</taxon>
        <taxon>Neoptera</taxon>
        <taxon>Endopterygota</taxon>
        <taxon>Hymenoptera</taxon>
        <taxon>Apocrita</taxon>
        <taxon>Ichneumonoidea</taxon>
        <taxon>Braconidae</taxon>
        <taxon>Opiinae</taxon>
        <taxon>Diachasma</taxon>
    </lineage>
</organism>
<dbReference type="Pfam" id="PF02949">
    <property type="entry name" value="7tm_6"/>
    <property type="match status" value="1"/>
</dbReference>
<evidence type="ECO:0000256" key="10">
    <source>
        <dbReference type="RuleBase" id="RU351113"/>
    </source>
</evidence>
<keyword evidence="5 10" id="KW-0552">Olfaction</keyword>
<evidence type="ECO:0000256" key="1">
    <source>
        <dbReference type="ARBA" id="ARBA00004651"/>
    </source>
</evidence>
<feature type="transmembrane region" description="Helical" evidence="10">
    <location>
        <begin position="253"/>
        <end position="278"/>
    </location>
</feature>
<dbReference type="Proteomes" id="UP000297026">
    <property type="component" value="Unassembled WGS sequence"/>
</dbReference>
<keyword evidence="6 10" id="KW-1133">Transmembrane helix</keyword>
<keyword evidence="4 10" id="KW-0812">Transmembrane</keyword>
<dbReference type="KEGG" id="dam:107044290"/>
<feature type="transmembrane region" description="Helical" evidence="10">
    <location>
        <begin position="59"/>
        <end position="80"/>
    </location>
</feature>
<evidence type="ECO:0000256" key="7">
    <source>
        <dbReference type="ARBA" id="ARBA00023136"/>
    </source>
</evidence>
<evidence type="ECO:0000256" key="8">
    <source>
        <dbReference type="ARBA" id="ARBA00023170"/>
    </source>
</evidence>
<evidence type="ECO:0000256" key="5">
    <source>
        <dbReference type="ARBA" id="ARBA00022725"/>
    </source>
</evidence>
<feature type="transmembrane region" description="Helical" evidence="10">
    <location>
        <begin position="290"/>
        <end position="308"/>
    </location>
</feature>
<proteinExistence type="inferred from homology"/>
<dbReference type="OrthoDB" id="6597368at2759"/>
<evidence type="ECO:0000313" key="12">
    <source>
        <dbReference type="Proteomes" id="UP000297026"/>
    </source>
</evidence>